<dbReference type="PANTHER" id="PTHR11082">
    <property type="entry name" value="TRNA-DIHYDROURIDINE SYNTHASE"/>
    <property type="match status" value="1"/>
</dbReference>
<keyword evidence="5" id="KW-0819">tRNA processing</keyword>
<protein>
    <recommendedName>
        <fullName evidence="9">tRNA-dihydrouridine(20a/20b) synthase [NAD(P)+]</fullName>
    </recommendedName>
    <alternativeName>
        <fullName evidence="10">tRNA-dihydrouridine synthase 4</fullName>
    </alternativeName>
</protein>
<keyword evidence="6" id="KW-0521">NADP</keyword>
<keyword evidence="14" id="KW-1185">Reference proteome</keyword>
<evidence type="ECO:0000256" key="10">
    <source>
        <dbReference type="ARBA" id="ARBA00078338"/>
    </source>
</evidence>
<evidence type="ECO:0000256" key="7">
    <source>
        <dbReference type="ARBA" id="ARBA00023002"/>
    </source>
</evidence>
<dbReference type="GO" id="GO:0050660">
    <property type="term" value="F:flavin adenine dinucleotide binding"/>
    <property type="evidence" value="ECO:0007669"/>
    <property type="project" value="InterPro"/>
</dbReference>
<evidence type="ECO:0000259" key="12">
    <source>
        <dbReference type="Pfam" id="PF01207"/>
    </source>
</evidence>
<keyword evidence="7" id="KW-0560">Oxidoreductase</keyword>
<organism evidence="13 14">
    <name type="scientific">Anopheles merus</name>
    <name type="common">Mosquito</name>
    <dbReference type="NCBI Taxonomy" id="30066"/>
    <lineage>
        <taxon>Eukaryota</taxon>
        <taxon>Metazoa</taxon>
        <taxon>Ecdysozoa</taxon>
        <taxon>Arthropoda</taxon>
        <taxon>Hexapoda</taxon>
        <taxon>Insecta</taxon>
        <taxon>Pterygota</taxon>
        <taxon>Neoptera</taxon>
        <taxon>Endopterygota</taxon>
        <taxon>Diptera</taxon>
        <taxon>Nematocera</taxon>
        <taxon>Culicoidea</taxon>
        <taxon>Culicidae</taxon>
        <taxon>Anophelinae</taxon>
        <taxon>Anopheles</taxon>
    </lineage>
</organism>
<dbReference type="AlphaFoldDB" id="A0A182UNV6"/>
<evidence type="ECO:0000313" key="13">
    <source>
        <dbReference type="EnsemblMetazoa" id="AMEM001100-PA"/>
    </source>
</evidence>
<feature type="compositionally biased region" description="Basic and acidic residues" evidence="11">
    <location>
        <begin position="347"/>
        <end position="356"/>
    </location>
</feature>
<evidence type="ECO:0000256" key="11">
    <source>
        <dbReference type="SAM" id="MobiDB-lite"/>
    </source>
</evidence>
<dbReference type="PROSITE" id="PS01136">
    <property type="entry name" value="UPF0034"/>
    <property type="match status" value="1"/>
</dbReference>
<evidence type="ECO:0000256" key="3">
    <source>
        <dbReference type="ARBA" id="ARBA00022643"/>
    </source>
</evidence>
<dbReference type="VEuPathDB" id="VectorBase:AMEM001100"/>
<feature type="region of interest" description="Disordered" evidence="11">
    <location>
        <begin position="347"/>
        <end position="368"/>
    </location>
</feature>
<evidence type="ECO:0000313" key="14">
    <source>
        <dbReference type="Proteomes" id="UP000075903"/>
    </source>
</evidence>
<keyword evidence="3" id="KW-0288">FMN</keyword>
<reference evidence="13" key="1">
    <citation type="submission" date="2020-05" db="UniProtKB">
        <authorList>
            <consortium name="EnsemblMetazoa"/>
        </authorList>
    </citation>
    <scope>IDENTIFICATION</scope>
    <source>
        <strain evidence="13">MAF</strain>
    </source>
</reference>
<dbReference type="VEuPathDB" id="VectorBase:AMEM21_000921"/>
<accession>A0A182UNV6</accession>
<dbReference type="SUPFAM" id="SSF51395">
    <property type="entry name" value="FMN-linked oxidoreductases"/>
    <property type="match status" value="1"/>
</dbReference>
<evidence type="ECO:0000256" key="6">
    <source>
        <dbReference type="ARBA" id="ARBA00022857"/>
    </source>
</evidence>
<evidence type="ECO:0000256" key="5">
    <source>
        <dbReference type="ARBA" id="ARBA00022694"/>
    </source>
</evidence>
<dbReference type="EnsemblMetazoa" id="AMEM001100-RA">
    <property type="protein sequence ID" value="AMEM001100-PA"/>
    <property type="gene ID" value="AMEM001100"/>
</dbReference>
<dbReference type="InterPro" id="IPR013785">
    <property type="entry name" value="Aldolase_TIM"/>
</dbReference>
<dbReference type="InterPro" id="IPR018517">
    <property type="entry name" value="tRNA_hU_synthase_CS"/>
</dbReference>
<dbReference type="CDD" id="cd02801">
    <property type="entry name" value="DUS_like_FMN"/>
    <property type="match status" value="1"/>
</dbReference>
<dbReference type="GO" id="GO:0006397">
    <property type="term" value="P:mRNA processing"/>
    <property type="evidence" value="ECO:0007669"/>
    <property type="project" value="UniProtKB-KW"/>
</dbReference>
<dbReference type="GO" id="GO:0102266">
    <property type="term" value="F:tRNA-dihydrouridine20a synthase activity"/>
    <property type="evidence" value="ECO:0007669"/>
    <property type="project" value="UniProtKB-ARBA"/>
</dbReference>
<dbReference type="GO" id="GO:0102267">
    <property type="term" value="F:tRNA-dihydrouridine20b synthase activity"/>
    <property type="evidence" value="ECO:0007669"/>
    <property type="project" value="UniProtKB-ARBA"/>
</dbReference>
<dbReference type="Gene3D" id="3.20.20.70">
    <property type="entry name" value="Aldolase class I"/>
    <property type="match status" value="1"/>
</dbReference>
<keyword evidence="2" id="KW-0285">Flavoprotein</keyword>
<evidence type="ECO:0000256" key="8">
    <source>
        <dbReference type="ARBA" id="ARBA00023027"/>
    </source>
</evidence>
<comment type="cofactor">
    <cofactor evidence="1">
        <name>FMN</name>
        <dbReference type="ChEBI" id="CHEBI:58210"/>
    </cofactor>
</comment>
<evidence type="ECO:0000256" key="1">
    <source>
        <dbReference type="ARBA" id="ARBA00001917"/>
    </source>
</evidence>
<keyword evidence="8" id="KW-0520">NAD</keyword>
<dbReference type="FunFam" id="3.20.20.70:FF:000159">
    <property type="entry name" value="tRNA-dihydrouridine synthase 4"/>
    <property type="match status" value="1"/>
</dbReference>
<dbReference type="STRING" id="30066.A0A182UNV6"/>
<evidence type="ECO:0000256" key="4">
    <source>
        <dbReference type="ARBA" id="ARBA00022664"/>
    </source>
</evidence>
<dbReference type="Pfam" id="PF01207">
    <property type="entry name" value="Dus"/>
    <property type="match status" value="1"/>
</dbReference>
<dbReference type="Proteomes" id="UP000075903">
    <property type="component" value="Unassembled WGS sequence"/>
</dbReference>
<dbReference type="InterPro" id="IPR035587">
    <property type="entry name" value="DUS-like_FMN-bd"/>
</dbReference>
<keyword evidence="4" id="KW-0507">mRNA processing</keyword>
<evidence type="ECO:0000256" key="2">
    <source>
        <dbReference type="ARBA" id="ARBA00022630"/>
    </source>
</evidence>
<dbReference type="PANTHER" id="PTHR11082:SF31">
    <property type="entry name" value="TRNA-DIHYDROURIDINE(20A_20B) SYNTHASE [NAD(P)+]-LIKE"/>
    <property type="match status" value="1"/>
</dbReference>
<evidence type="ECO:0000256" key="9">
    <source>
        <dbReference type="ARBA" id="ARBA00071722"/>
    </source>
</evidence>
<feature type="domain" description="DUS-like FMN-binding" evidence="12">
    <location>
        <begin position="24"/>
        <end position="291"/>
    </location>
</feature>
<name>A0A182UNV6_ANOME</name>
<sequence>MIGKTNIRDLFSSAAERNTFLKICAPMVRYSKLEFRHLVRSYRTDLAFTSMIMADSFCKSEKARLNEFTTNEEDTPLIAQFAANNTIDFLSASEMVYPYVDGVDLNCGCPQRWAMAEGYGSALLKTPELIADMLGTVRRNMPSTFSVSVKVRLLSSTDHKRTIDMCRQLEATGITFLTVHGRTAPEMTKVPVHKDALQEIKQSIGIPMVANGDIFTLDDAEQMYLQTKCDGVMTARGILSNPALFAGHSSTPVECVKRWLNICQQADTDITYQCMHHHFSFMTESLLTKRLRYELNNLSKEKQKVYEFIQTHLPLDGVVDDVGSGRQYPEKISCTYSERNYRERTTAVNGGRKDDSTAASAGSLYDPEASEGNFFQSKRVELDATTPALDGDGESTVDGVDFMDGGCILFDDFSSRIFSRSWARCSLRCFSANRWRSFSLTLRSISMRYLSRMAASASSVIASIEPGVSSFERRAWM</sequence>
<proteinExistence type="predicted"/>